<dbReference type="Pfam" id="PF06271">
    <property type="entry name" value="RDD"/>
    <property type="match status" value="1"/>
</dbReference>
<evidence type="ECO:0000313" key="8">
    <source>
        <dbReference type="Proteomes" id="UP000574369"/>
    </source>
</evidence>
<keyword evidence="2 5" id="KW-0812">Transmembrane</keyword>
<dbReference type="Proteomes" id="UP000574369">
    <property type="component" value="Unassembled WGS sequence"/>
</dbReference>
<evidence type="ECO:0000256" key="4">
    <source>
        <dbReference type="ARBA" id="ARBA00023136"/>
    </source>
</evidence>
<protein>
    <submittedName>
        <fullName evidence="7">RDD family membrane protein YckC</fullName>
    </submittedName>
</protein>
<sequence length="245" mass="26496">MSAAPDLRVDTLTPVETPEGIVLSLRPAGLVSRSMAFLLDLMFRLIIDSVLAVALLGLGRLGVGLFLIGMFAVEWLYPIFFELTRAGATPGKRVFGLRVVMDNGLPITPAASVTRNLLRAADFLPVAYTFGIITLLLNRDCKRLGDLAAGTLVVYAAPVVLHDQPPEAPSLAPARPLNQQEQAAIRAWAGRARRLTPQRFEELAQLAAPVLPPQDPLQAQNPLAPRRNASDQLLGVAQWLMGKRA</sequence>
<dbReference type="EMBL" id="JACHXO010000004">
    <property type="protein sequence ID" value="MBB3195323.1"/>
    <property type="molecule type" value="Genomic_DNA"/>
</dbReference>
<keyword evidence="4 5" id="KW-0472">Membrane</keyword>
<gene>
    <name evidence="7" type="ORF">FHS28_002726</name>
</gene>
<evidence type="ECO:0000259" key="6">
    <source>
        <dbReference type="Pfam" id="PF06271"/>
    </source>
</evidence>
<feature type="domain" description="RDD" evidence="6">
    <location>
        <begin position="28"/>
        <end position="150"/>
    </location>
</feature>
<evidence type="ECO:0000256" key="3">
    <source>
        <dbReference type="ARBA" id="ARBA00022989"/>
    </source>
</evidence>
<evidence type="ECO:0000256" key="2">
    <source>
        <dbReference type="ARBA" id="ARBA00022692"/>
    </source>
</evidence>
<comment type="subcellular location">
    <subcellularLocation>
        <location evidence="1">Membrane</location>
        <topology evidence="1">Multi-pass membrane protein</topology>
    </subcellularLocation>
</comment>
<evidence type="ECO:0000313" key="7">
    <source>
        <dbReference type="EMBL" id="MBB3195323.1"/>
    </source>
</evidence>
<feature type="transmembrane region" description="Helical" evidence="5">
    <location>
        <begin position="50"/>
        <end position="73"/>
    </location>
</feature>
<organism evidence="7 8">
    <name type="scientific">Roseateles terrae</name>
    <dbReference type="NCBI Taxonomy" id="431060"/>
    <lineage>
        <taxon>Bacteria</taxon>
        <taxon>Pseudomonadati</taxon>
        <taxon>Pseudomonadota</taxon>
        <taxon>Betaproteobacteria</taxon>
        <taxon>Burkholderiales</taxon>
        <taxon>Sphaerotilaceae</taxon>
        <taxon>Roseateles</taxon>
    </lineage>
</organism>
<evidence type="ECO:0000256" key="1">
    <source>
        <dbReference type="ARBA" id="ARBA00004141"/>
    </source>
</evidence>
<evidence type="ECO:0000256" key="5">
    <source>
        <dbReference type="SAM" id="Phobius"/>
    </source>
</evidence>
<dbReference type="PANTHER" id="PTHR38480:SF1">
    <property type="entry name" value="SLR0254 PROTEIN"/>
    <property type="match status" value="1"/>
</dbReference>
<proteinExistence type="predicted"/>
<keyword evidence="8" id="KW-1185">Reference proteome</keyword>
<dbReference type="RefSeq" id="WP_310736783.1">
    <property type="nucleotide sequence ID" value="NZ_JACHXO010000004.1"/>
</dbReference>
<reference evidence="7 8" key="1">
    <citation type="submission" date="2020-08" db="EMBL/GenBank/DDBJ databases">
        <title>Genomic Encyclopedia of Type Strains, Phase III (KMG-III): the genomes of soil and plant-associated and newly described type strains.</title>
        <authorList>
            <person name="Whitman W."/>
        </authorList>
    </citation>
    <scope>NUCLEOTIDE SEQUENCE [LARGE SCALE GENOMIC DNA]</scope>
    <source>
        <strain evidence="7 8">CECT 7247</strain>
    </source>
</reference>
<keyword evidence="3 5" id="KW-1133">Transmembrane helix</keyword>
<accession>A0ABR6GT94</accession>
<name>A0ABR6GT94_9BURK</name>
<comment type="caution">
    <text evidence="7">The sequence shown here is derived from an EMBL/GenBank/DDBJ whole genome shotgun (WGS) entry which is preliminary data.</text>
</comment>
<dbReference type="PANTHER" id="PTHR38480">
    <property type="entry name" value="SLR0254 PROTEIN"/>
    <property type="match status" value="1"/>
</dbReference>
<dbReference type="InterPro" id="IPR010432">
    <property type="entry name" value="RDD"/>
</dbReference>